<dbReference type="PANTHER" id="PTHR11905">
    <property type="entry name" value="ADAM A DISINTEGRIN AND METALLOPROTEASE DOMAIN"/>
    <property type="match status" value="1"/>
</dbReference>
<dbReference type="PANTHER" id="PTHR11905:SF159">
    <property type="entry name" value="ADAM METALLOPROTEASE"/>
    <property type="match status" value="1"/>
</dbReference>
<feature type="binding site" evidence="1">
    <location>
        <position position="236"/>
    </location>
    <ligand>
        <name>Zn(2+)</name>
        <dbReference type="ChEBI" id="CHEBI:29105"/>
        <note>catalytic</note>
    </ligand>
</feature>
<name>A0A1D1VQH5_RAMVA</name>
<dbReference type="GO" id="GO:0004222">
    <property type="term" value="F:metalloendopeptidase activity"/>
    <property type="evidence" value="ECO:0007669"/>
    <property type="project" value="InterPro"/>
</dbReference>
<feature type="domain" description="Peptidase M12B" evidence="2">
    <location>
        <begin position="199"/>
        <end position="295"/>
    </location>
</feature>
<dbReference type="Proteomes" id="UP000186922">
    <property type="component" value="Unassembled WGS sequence"/>
</dbReference>
<feature type="active site" evidence="1">
    <location>
        <position position="233"/>
    </location>
</feature>
<protein>
    <recommendedName>
        <fullName evidence="2">Peptidase M12B domain-containing protein</fullName>
    </recommendedName>
</protein>
<keyword evidence="4" id="KW-1185">Reference proteome</keyword>
<comment type="caution">
    <text evidence="3">The sequence shown here is derived from an EMBL/GenBank/DDBJ whole genome shotgun (WGS) entry which is preliminary data.</text>
</comment>
<dbReference type="InterPro" id="IPR001590">
    <property type="entry name" value="Peptidase_M12B"/>
</dbReference>
<dbReference type="GO" id="GO:0006508">
    <property type="term" value="P:proteolysis"/>
    <property type="evidence" value="ECO:0007669"/>
    <property type="project" value="InterPro"/>
</dbReference>
<dbReference type="InterPro" id="IPR024079">
    <property type="entry name" value="MetalloPept_cat_dom_sf"/>
</dbReference>
<dbReference type="GO" id="GO:0046872">
    <property type="term" value="F:metal ion binding"/>
    <property type="evidence" value="ECO:0007669"/>
    <property type="project" value="UniProtKB-KW"/>
</dbReference>
<dbReference type="EMBL" id="BDGG01000009">
    <property type="protein sequence ID" value="GAV03201.1"/>
    <property type="molecule type" value="Genomic_DNA"/>
</dbReference>
<keyword evidence="1" id="KW-0479">Metal-binding</keyword>
<dbReference type="Gene3D" id="3.40.390.10">
    <property type="entry name" value="Collagenase (Catalytic Domain)"/>
    <property type="match status" value="1"/>
</dbReference>
<dbReference type="SUPFAM" id="SSF55486">
    <property type="entry name" value="Metalloproteases ('zincins'), catalytic domain"/>
    <property type="match status" value="1"/>
</dbReference>
<evidence type="ECO:0000313" key="3">
    <source>
        <dbReference type="EMBL" id="GAV03201.1"/>
    </source>
</evidence>
<accession>A0A1D1VQH5</accession>
<evidence type="ECO:0000256" key="1">
    <source>
        <dbReference type="PROSITE-ProRule" id="PRU00276"/>
    </source>
</evidence>
<keyword evidence="1" id="KW-0862">Zinc</keyword>
<proteinExistence type="predicted"/>
<evidence type="ECO:0000259" key="2">
    <source>
        <dbReference type="PROSITE" id="PS50215"/>
    </source>
</evidence>
<reference evidence="3 4" key="1">
    <citation type="journal article" date="2016" name="Nat. Commun.">
        <title>Extremotolerant tardigrade genome and improved radiotolerance of human cultured cells by tardigrade-unique protein.</title>
        <authorList>
            <person name="Hashimoto T."/>
            <person name="Horikawa D.D."/>
            <person name="Saito Y."/>
            <person name="Kuwahara H."/>
            <person name="Kozuka-Hata H."/>
            <person name="Shin-I T."/>
            <person name="Minakuchi Y."/>
            <person name="Ohishi K."/>
            <person name="Motoyama A."/>
            <person name="Aizu T."/>
            <person name="Enomoto A."/>
            <person name="Kondo K."/>
            <person name="Tanaka S."/>
            <person name="Hara Y."/>
            <person name="Koshikawa S."/>
            <person name="Sagara H."/>
            <person name="Miura T."/>
            <person name="Yokobori S."/>
            <person name="Miyagawa K."/>
            <person name="Suzuki Y."/>
            <person name="Kubo T."/>
            <person name="Oyama M."/>
            <person name="Kohara Y."/>
            <person name="Fujiyama A."/>
            <person name="Arakawa K."/>
            <person name="Katayama T."/>
            <person name="Toyoda A."/>
            <person name="Kunieda T."/>
        </authorList>
    </citation>
    <scope>NUCLEOTIDE SEQUENCE [LARGE SCALE GENOMIC DNA]</scope>
    <source>
        <strain evidence="3 4">YOKOZUNA-1</strain>
    </source>
</reference>
<sequence length="365" mass="40601">MGGGTAGRQLGRWKHLSANQSTATLGPPSPAHPDPEFVVVNAAVFLDDAMMDRLGRDSPYHVHHANYVMLVFSAVNQLFDDTAFGVHRPYVNVVKIVFGTNETDLFDEDPLSGKAGLRSADAEVEHYLRALCSFQTRLKQNSVGERSSRIFGDGSSKWDIYIALTGLDLWVSYQQFARTDHHGPEDESSQPESSKVMGVTGVAYEGSACHASKNCAVIEFSRGLEMVDTITHEIAHMLGIVHDASKNPSHPCYERRRTIMARDFGKSRRGWSSCSVDSFKEWMSRASKPECINCPDSQQCNPMQCGGFCLKAHRYFNVNGANRYACPTTPFSFPYLTTEYFTIGQAESILLLLLLLHHRVIGVWP</sequence>
<organism evidence="3 4">
    <name type="scientific">Ramazzottius varieornatus</name>
    <name type="common">Water bear</name>
    <name type="synonym">Tardigrade</name>
    <dbReference type="NCBI Taxonomy" id="947166"/>
    <lineage>
        <taxon>Eukaryota</taxon>
        <taxon>Metazoa</taxon>
        <taxon>Ecdysozoa</taxon>
        <taxon>Tardigrada</taxon>
        <taxon>Eutardigrada</taxon>
        <taxon>Parachela</taxon>
        <taxon>Hypsibioidea</taxon>
        <taxon>Ramazzottiidae</taxon>
        <taxon>Ramazzottius</taxon>
    </lineage>
</organism>
<comment type="caution">
    <text evidence="1">Lacks conserved residue(s) required for the propagation of feature annotation.</text>
</comment>
<dbReference type="STRING" id="947166.A0A1D1VQH5"/>
<dbReference type="Pfam" id="PF01421">
    <property type="entry name" value="Reprolysin"/>
    <property type="match status" value="1"/>
</dbReference>
<dbReference type="AlphaFoldDB" id="A0A1D1VQH5"/>
<dbReference type="PROSITE" id="PS50215">
    <property type="entry name" value="ADAM_MEPRO"/>
    <property type="match status" value="1"/>
</dbReference>
<feature type="binding site" evidence="1">
    <location>
        <position position="242"/>
    </location>
    <ligand>
        <name>Zn(2+)</name>
        <dbReference type="ChEBI" id="CHEBI:29105"/>
        <note>catalytic</note>
    </ligand>
</feature>
<dbReference type="OrthoDB" id="10035764at2759"/>
<feature type="binding site" evidence="1">
    <location>
        <position position="232"/>
    </location>
    <ligand>
        <name>Zn(2+)</name>
        <dbReference type="ChEBI" id="CHEBI:29105"/>
        <note>catalytic</note>
    </ligand>
</feature>
<evidence type="ECO:0000313" key="4">
    <source>
        <dbReference type="Proteomes" id="UP000186922"/>
    </source>
</evidence>
<gene>
    <name evidence="3" type="primary">RvY_13660-1</name>
    <name evidence="3" type="synonym">RvY_13660.1</name>
    <name evidence="3" type="ORF">RvY_13660</name>
</gene>